<feature type="region of interest" description="Disordered" evidence="1">
    <location>
        <begin position="86"/>
        <end position="119"/>
    </location>
</feature>
<accession>A0A7J8B7P5</accession>
<gene>
    <name evidence="2" type="ORF">HJG63_010029</name>
</gene>
<proteinExistence type="predicted"/>
<dbReference type="Proteomes" id="UP000593571">
    <property type="component" value="Unassembled WGS sequence"/>
</dbReference>
<evidence type="ECO:0000313" key="3">
    <source>
        <dbReference type="Proteomes" id="UP000593571"/>
    </source>
</evidence>
<evidence type="ECO:0000313" key="2">
    <source>
        <dbReference type="EMBL" id="KAF6394704.1"/>
    </source>
</evidence>
<protein>
    <submittedName>
        <fullName evidence="2">Uncharacterized protein</fullName>
    </submittedName>
</protein>
<comment type="caution">
    <text evidence="2">The sequence shown here is derived from an EMBL/GenBank/DDBJ whole genome shotgun (WGS) entry which is preliminary data.</text>
</comment>
<dbReference type="EMBL" id="JACASE010000019">
    <property type="protein sequence ID" value="KAF6394704.1"/>
    <property type="molecule type" value="Genomic_DNA"/>
</dbReference>
<keyword evidence="3" id="KW-1185">Reference proteome</keyword>
<name>A0A7J8B7P5_ROUAE</name>
<dbReference type="AlphaFoldDB" id="A0A7J8B7P5"/>
<sequence>MYLHSRQDAGSSCVRLPVSDRALSPARDFYSRVHEPYVRIFSSRRWPAPGAVAVPSQSLRASGGAAPGSALAHVLFVKKKRHCFLRSHSGDPRQPHSRQRLPTPAASPPGLLSLPGPPAPKYFLMPL</sequence>
<reference evidence="2 3" key="1">
    <citation type="journal article" date="2020" name="Nature">
        <title>Six reference-quality genomes reveal evolution of bat adaptations.</title>
        <authorList>
            <person name="Jebb D."/>
            <person name="Huang Z."/>
            <person name="Pippel M."/>
            <person name="Hughes G.M."/>
            <person name="Lavrichenko K."/>
            <person name="Devanna P."/>
            <person name="Winkler S."/>
            <person name="Jermiin L.S."/>
            <person name="Skirmuntt E.C."/>
            <person name="Katzourakis A."/>
            <person name="Burkitt-Gray L."/>
            <person name="Ray D.A."/>
            <person name="Sullivan K.A.M."/>
            <person name="Roscito J.G."/>
            <person name="Kirilenko B.M."/>
            <person name="Davalos L.M."/>
            <person name="Corthals A.P."/>
            <person name="Power M.L."/>
            <person name="Jones G."/>
            <person name="Ransome R.D."/>
            <person name="Dechmann D.K.N."/>
            <person name="Locatelli A.G."/>
            <person name="Puechmaille S.J."/>
            <person name="Fedrigo O."/>
            <person name="Jarvis E.D."/>
            <person name="Hiller M."/>
            <person name="Vernes S.C."/>
            <person name="Myers E.W."/>
            <person name="Teeling E.C."/>
        </authorList>
    </citation>
    <scope>NUCLEOTIDE SEQUENCE [LARGE SCALE GENOMIC DNA]</scope>
    <source>
        <strain evidence="2">MRouAeg1</strain>
        <tissue evidence="2">Muscle</tissue>
    </source>
</reference>
<feature type="compositionally biased region" description="Low complexity" evidence="1">
    <location>
        <begin position="101"/>
        <end position="114"/>
    </location>
</feature>
<organism evidence="2 3">
    <name type="scientific">Rousettus aegyptiacus</name>
    <name type="common">Egyptian fruit bat</name>
    <name type="synonym">Pteropus aegyptiacus</name>
    <dbReference type="NCBI Taxonomy" id="9407"/>
    <lineage>
        <taxon>Eukaryota</taxon>
        <taxon>Metazoa</taxon>
        <taxon>Chordata</taxon>
        <taxon>Craniata</taxon>
        <taxon>Vertebrata</taxon>
        <taxon>Euteleostomi</taxon>
        <taxon>Mammalia</taxon>
        <taxon>Eutheria</taxon>
        <taxon>Laurasiatheria</taxon>
        <taxon>Chiroptera</taxon>
        <taxon>Yinpterochiroptera</taxon>
        <taxon>Pteropodoidea</taxon>
        <taxon>Pteropodidae</taxon>
        <taxon>Rousettinae</taxon>
        <taxon>Rousettus</taxon>
    </lineage>
</organism>
<evidence type="ECO:0000256" key="1">
    <source>
        <dbReference type="SAM" id="MobiDB-lite"/>
    </source>
</evidence>